<dbReference type="STRING" id="6186.A0A183JQY9"/>
<reference evidence="1" key="1">
    <citation type="submission" date="2016-06" db="UniProtKB">
        <authorList>
            <consortium name="WormBaseParasite"/>
        </authorList>
    </citation>
    <scope>IDENTIFICATION</scope>
</reference>
<proteinExistence type="predicted"/>
<evidence type="ECO:0000313" key="1">
    <source>
        <dbReference type="WBParaSite" id="SCUD_0000512801-mRNA-1"/>
    </source>
</evidence>
<accession>A0A183JQY9</accession>
<sequence length="55" mass="6306">MDAVRYHLSHFMDSRKTLCGRLCSIEAKIKLPTGRSTLMYIEEVNSLTESIQCQT</sequence>
<dbReference type="AlphaFoldDB" id="A0A183JQY9"/>
<organism evidence="1">
    <name type="scientific">Schistosoma curassoni</name>
    <dbReference type="NCBI Taxonomy" id="6186"/>
    <lineage>
        <taxon>Eukaryota</taxon>
        <taxon>Metazoa</taxon>
        <taxon>Spiralia</taxon>
        <taxon>Lophotrochozoa</taxon>
        <taxon>Platyhelminthes</taxon>
        <taxon>Trematoda</taxon>
        <taxon>Digenea</taxon>
        <taxon>Strigeidida</taxon>
        <taxon>Schistosomatoidea</taxon>
        <taxon>Schistosomatidae</taxon>
        <taxon>Schistosoma</taxon>
    </lineage>
</organism>
<protein>
    <submittedName>
        <fullName evidence="1">ATPase_AAA_core domain-containing protein</fullName>
    </submittedName>
</protein>
<name>A0A183JQY9_9TREM</name>
<dbReference type="WBParaSite" id="SCUD_0000512801-mRNA-1">
    <property type="protein sequence ID" value="SCUD_0000512801-mRNA-1"/>
    <property type="gene ID" value="SCUD_0000512801"/>
</dbReference>